<accession>A0A6C0AVJ8</accession>
<proteinExistence type="predicted"/>
<dbReference type="EMBL" id="MN738751">
    <property type="protein sequence ID" value="QHS83265.1"/>
    <property type="molecule type" value="Genomic_DNA"/>
</dbReference>
<reference evidence="2" key="1">
    <citation type="journal article" date="2020" name="Nature">
        <title>Giant virus diversity and host interactions through global metagenomics.</title>
        <authorList>
            <person name="Schulz F."/>
            <person name="Roux S."/>
            <person name="Paez-Espino D."/>
            <person name="Jungbluth S."/>
            <person name="Walsh D.A."/>
            <person name="Denef V.J."/>
            <person name="McMahon K.D."/>
            <person name="Konstantinidis K.T."/>
            <person name="Eloe-Fadrosh E.A."/>
            <person name="Kyrpides N.C."/>
            <person name="Woyke T."/>
        </authorList>
    </citation>
    <scope>NUCLEOTIDE SEQUENCE</scope>
    <source>
        <strain evidence="2">GVMAG-S-ERX555943-30</strain>
    </source>
</reference>
<evidence type="ECO:0000313" key="2">
    <source>
        <dbReference type="EMBL" id="QHS83265.1"/>
    </source>
</evidence>
<organism evidence="2">
    <name type="scientific">viral metagenome</name>
    <dbReference type="NCBI Taxonomy" id="1070528"/>
    <lineage>
        <taxon>unclassified sequences</taxon>
        <taxon>metagenomes</taxon>
        <taxon>organismal metagenomes</taxon>
    </lineage>
</organism>
<dbReference type="AlphaFoldDB" id="A0A6C0AVJ8"/>
<feature type="compositionally biased region" description="Basic residues" evidence="1">
    <location>
        <begin position="165"/>
        <end position="186"/>
    </location>
</feature>
<sequence>MYNLYELYIKMSKKDNNPMPTDDDITILRELFEEANTIDEVRGLLEASVYHYEPTREQRQANVLRNLVNDVFGDQTHLTPPPHPAAAHFDRIVKDMPDEEVKEFYTAATDTFGGPAFNAEPTPDANYALVHERMDDREINELIHEEERKRKVEEQIQKGKEGGKKSKKTKKGKKARSSKKAKKAKK</sequence>
<feature type="compositionally biased region" description="Basic and acidic residues" evidence="1">
    <location>
        <begin position="142"/>
        <end position="164"/>
    </location>
</feature>
<feature type="region of interest" description="Disordered" evidence="1">
    <location>
        <begin position="142"/>
        <end position="186"/>
    </location>
</feature>
<name>A0A6C0AVJ8_9ZZZZ</name>
<evidence type="ECO:0000256" key="1">
    <source>
        <dbReference type="SAM" id="MobiDB-lite"/>
    </source>
</evidence>
<protein>
    <submittedName>
        <fullName evidence="2">Uncharacterized protein</fullName>
    </submittedName>
</protein>